<name>G4N410_PYRO7</name>
<dbReference type="InParanoid" id="G4N410"/>
<feature type="region of interest" description="Disordered" evidence="1">
    <location>
        <begin position="123"/>
        <end position="146"/>
    </location>
</feature>
<sequence>MISWKTPRNIVLYPIQPSTSSLNIYQSTSTQPIETNSLHSTKSETIMGSNQFNEKPQQSGQDGGEVSDQSSEQSCDEFHDAKTYQDEDFEEFDLLCTDIRGELARMVGRIEKDEASAIYVPIRRPANLEKQKSGKPTLEPETSKKL</sequence>
<protein>
    <submittedName>
        <fullName evidence="2">Uncharacterized protein</fullName>
    </submittedName>
</protein>
<dbReference type="GeneID" id="2684064"/>
<gene>
    <name evidence="2" type="ORF">MGG_05911</name>
</gene>
<reference key="2">
    <citation type="submission" date="2011-05" db="EMBL/GenBank/DDBJ databases">
        <title>The Genome Sequence of Magnaporthe oryzae 70-15.</title>
        <authorList>
            <consortium name="The Broad Institute Genome Sequencing Platform"/>
            <person name="Ma L.-J."/>
            <person name="Dead R."/>
            <person name="Young S.K."/>
            <person name="Zeng Q."/>
            <person name="Gargeya S."/>
            <person name="Fitzgerald M."/>
            <person name="Haas B."/>
            <person name="Abouelleil A."/>
            <person name="Alvarado L."/>
            <person name="Arachchi H.M."/>
            <person name="Berlin A."/>
            <person name="Brown A."/>
            <person name="Chapman S.B."/>
            <person name="Chen Z."/>
            <person name="Dunbar C."/>
            <person name="Freedman E."/>
            <person name="Gearin G."/>
            <person name="Gellesch M."/>
            <person name="Goldberg J."/>
            <person name="Griggs A."/>
            <person name="Gujja S."/>
            <person name="Heiman D."/>
            <person name="Howarth C."/>
            <person name="Larson L."/>
            <person name="Lui A."/>
            <person name="MacDonald P.J.P."/>
            <person name="Mehta T."/>
            <person name="Montmayeur A."/>
            <person name="Murphy C."/>
            <person name="Neiman D."/>
            <person name="Pearson M."/>
            <person name="Priest M."/>
            <person name="Roberts A."/>
            <person name="Saif S."/>
            <person name="Shea T."/>
            <person name="Shenoy N."/>
            <person name="Sisk P."/>
            <person name="Stolte C."/>
            <person name="Sykes S."/>
            <person name="Yandava C."/>
            <person name="Wortman J."/>
            <person name="Nusbaum C."/>
            <person name="Birren B."/>
        </authorList>
    </citation>
    <scope>NUCLEOTIDE SEQUENCE</scope>
    <source>
        <strain>70-15</strain>
    </source>
</reference>
<evidence type="ECO:0000313" key="3">
    <source>
        <dbReference type="Proteomes" id="UP000009058"/>
    </source>
</evidence>
<keyword evidence="3" id="KW-1185">Reference proteome</keyword>
<dbReference type="HOGENOM" id="CLU_1777856_0_0_1"/>
<proteinExistence type="predicted"/>
<dbReference type="Proteomes" id="UP000009058">
    <property type="component" value="Chromosome 3"/>
</dbReference>
<dbReference type="OrthoDB" id="5238803at2759"/>
<dbReference type="EMBL" id="CM001233">
    <property type="protein sequence ID" value="EHA51932.1"/>
    <property type="molecule type" value="Genomic_DNA"/>
</dbReference>
<dbReference type="VEuPathDB" id="FungiDB:MGG_05911"/>
<reference evidence="2 3" key="1">
    <citation type="journal article" date="2005" name="Nature">
        <title>The genome sequence of the rice blast fungus Magnaporthe grisea.</title>
        <authorList>
            <person name="Dean R.A."/>
            <person name="Talbot N.J."/>
            <person name="Ebbole D.J."/>
            <person name="Farman M.L."/>
            <person name="Mitchell T.K."/>
            <person name="Orbach M.J."/>
            <person name="Thon M."/>
            <person name="Kulkarni R."/>
            <person name="Xu J.R."/>
            <person name="Pan H."/>
            <person name="Read N.D."/>
            <person name="Lee Y.H."/>
            <person name="Carbone I."/>
            <person name="Brown D."/>
            <person name="Oh Y.Y."/>
            <person name="Donofrio N."/>
            <person name="Jeong J.S."/>
            <person name="Soanes D.M."/>
            <person name="Djonovic S."/>
            <person name="Kolomiets E."/>
            <person name="Rehmeyer C."/>
            <person name="Li W."/>
            <person name="Harding M."/>
            <person name="Kim S."/>
            <person name="Lebrun M.H."/>
            <person name="Bohnert H."/>
            <person name="Coughlan S."/>
            <person name="Butler J."/>
            <person name="Calvo S."/>
            <person name="Ma L.J."/>
            <person name="Nicol R."/>
            <person name="Purcell S."/>
            <person name="Nusbaum C."/>
            <person name="Galagan J.E."/>
            <person name="Birren B.W."/>
        </authorList>
    </citation>
    <scope>NUCLEOTIDE SEQUENCE [LARGE SCALE GENOMIC DNA]</scope>
    <source>
        <strain evidence="3">70-15 / ATCC MYA-4617 / FGSC 8958</strain>
    </source>
</reference>
<organism evidence="2 3">
    <name type="scientific">Pyricularia oryzae (strain 70-15 / ATCC MYA-4617 / FGSC 8958)</name>
    <name type="common">Rice blast fungus</name>
    <name type="synonym">Magnaporthe oryzae</name>
    <dbReference type="NCBI Taxonomy" id="242507"/>
    <lineage>
        <taxon>Eukaryota</taxon>
        <taxon>Fungi</taxon>
        <taxon>Dikarya</taxon>
        <taxon>Ascomycota</taxon>
        <taxon>Pezizomycotina</taxon>
        <taxon>Sordariomycetes</taxon>
        <taxon>Sordariomycetidae</taxon>
        <taxon>Magnaporthales</taxon>
        <taxon>Pyriculariaceae</taxon>
        <taxon>Pyricularia</taxon>
    </lineage>
</organism>
<accession>G4N410</accession>
<feature type="compositionally biased region" description="Polar residues" evidence="1">
    <location>
        <begin position="31"/>
        <end position="60"/>
    </location>
</feature>
<feature type="region of interest" description="Disordered" evidence="1">
    <location>
        <begin position="31"/>
        <end position="83"/>
    </location>
</feature>
<evidence type="ECO:0000313" key="2">
    <source>
        <dbReference type="EMBL" id="EHA51932.1"/>
    </source>
</evidence>
<dbReference type="RefSeq" id="XP_003711739.1">
    <property type="nucleotide sequence ID" value="XM_003711691.1"/>
</dbReference>
<dbReference type="AlphaFoldDB" id="G4N410"/>
<evidence type="ECO:0000256" key="1">
    <source>
        <dbReference type="SAM" id="MobiDB-lite"/>
    </source>
</evidence>
<dbReference type="KEGG" id="mgr:MGG_05911"/>